<proteinExistence type="predicted"/>
<sequence>MREKKNMCLIIYFEDGLPILDISGLSLGELQDVLNIFQCPVIAESMGADEKDERSKILFVGSGAGAREWPMIFLDDDTRRNSGALSAGPEIPVEIIRELQIAIQNYPGDEFDAHLRVPAKEAETRPKKIRDKFKAGMESLIRTRRAYQRRRV</sequence>
<organism evidence="1 2">
    <name type="scientific">Candidatus Falkowbacteria bacterium RIFOXYA2_FULL_47_19</name>
    <dbReference type="NCBI Taxonomy" id="1797994"/>
    <lineage>
        <taxon>Bacteria</taxon>
        <taxon>Candidatus Falkowiibacteriota</taxon>
    </lineage>
</organism>
<protein>
    <submittedName>
        <fullName evidence="1">Uncharacterized protein</fullName>
    </submittedName>
</protein>
<dbReference type="EMBL" id="MFGB01000023">
    <property type="protein sequence ID" value="OGF25137.1"/>
    <property type="molecule type" value="Genomic_DNA"/>
</dbReference>
<gene>
    <name evidence="1" type="ORF">A2227_07355</name>
</gene>
<evidence type="ECO:0000313" key="1">
    <source>
        <dbReference type="EMBL" id="OGF25137.1"/>
    </source>
</evidence>
<name>A0A1F5SEL9_9BACT</name>
<dbReference type="AlphaFoldDB" id="A0A1F5SEL9"/>
<comment type="caution">
    <text evidence="1">The sequence shown here is derived from an EMBL/GenBank/DDBJ whole genome shotgun (WGS) entry which is preliminary data.</text>
</comment>
<dbReference type="Proteomes" id="UP000178367">
    <property type="component" value="Unassembled WGS sequence"/>
</dbReference>
<reference evidence="1 2" key="1">
    <citation type="journal article" date="2016" name="Nat. Commun.">
        <title>Thousands of microbial genomes shed light on interconnected biogeochemical processes in an aquifer system.</title>
        <authorList>
            <person name="Anantharaman K."/>
            <person name="Brown C.T."/>
            <person name="Hug L.A."/>
            <person name="Sharon I."/>
            <person name="Castelle C.J."/>
            <person name="Probst A.J."/>
            <person name="Thomas B.C."/>
            <person name="Singh A."/>
            <person name="Wilkins M.J."/>
            <person name="Karaoz U."/>
            <person name="Brodie E.L."/>
            <person name="Williams K.H."/>
            <person name="Hubbard S.S."/>
            <person name="Banfield J.F."/>
        </authorList>
    </citation>
    <scope>NUCLEOTIDE SEQUENCE [LARGE SCALE GENOMIC DNA]</scope>
</reference>
<evidence type="ECO:0000313" key="2">
    <source>
        <dbReference type="Proteomes" id="UP000178367"/>
    </source>
</evidence>
<accession>A0A1F5SEL9</accession>
<dbReference type="STRING" id="1797994.A2227_07355"/>